<feature type="domain" description="VWFA" evidence="3">
    <location>
        <begin position="307"/>
        <end position="486"/>
    </location>
</feature>
<reference evidence="5 6" key="1">
    <citation type="submission" date="2015-11" db="EMBL/GenBank/DDBJ databases">
        <authorList>
            <person name="Lin W."/>
        </authorList>
    </citation>
    <scope>NUCLEOTIDE SEQUENCE [LARGE SCALE GENOMIC DNA]</scope>
    <source>
        <strain evidence="5 6">HCH-1</strain>
    </source>
</reference>
<feature type="domain" description="VIT" evidence="4">
    <location>
        <begin position="35"/>
        <end position="163"/>
    </location>
</feature>
<dbReference type="PANTHER" id="PTHR45737">
    <property type="entry name" value="VON WILLEBRAND FACTOR A DOMAIN-CONTAINING PROTEIN 5A"/>
    <property type="match status" value="1"/>
</dbReference>
<dbReference type="SUPFAM" id="SSF53300">
    <property type="entry name" value="vWA-like"/>
    <property type="match status" value="1"/>
</dbReference>
<gene>
    <name evidence="5" type="ORF">ASN18_2926</name>
</gene>
<dbReference type="Pfam" id="PF13768">
    <property type="entry name" value="VWA_3"/>
    <property type="match status" value="1"/>
</dbReference>
<accession>A0ABR5SCW3</accession>
<proteinExistence type="predicted"/>
<dbReference type="Proteomes" id="UP000060487">
    <property type="component" value="Unassembled WGS sequence"/>
</dbReference>
<dbReference type="EMBL" id="LNQR01000118">
    <property type="protein sequence ID" value="KWT78199.1"/>
    <property type="molecule type" value="Genomic_DNA"/>
</dbReference>
<comment type="caution">
    <text evidence="5">The sequence shown here is derived from an EMBL/GenBank/DDBJ whole genome shotgun (WGS) entry which is preliminary data.</text>
</comment>
<evidence type="ECO:0000256" key="1">
    <source>
        <dbReference type="SAM" id="MobiDB-lite"/>
    </source>
</evidence>
<evidence type="ECO:0000259" key="4">
    <source>
        <dbReference type="PROSITE" id="PS51468"/>
    </source>
</evidence>
<evidence type="ECO:0000256" key="2">
    <source>
        <dbReference type="SAM" id="SignalP"/>
    </source>
</evidence>
<dbReference type="PANTHER" id="PTHR45737:SF6">
    <property type="entry name" value="VON WILLEBRAND FACTOR A DOMAIN-CONTAINING PROTEIN 5A"/>
    <property type="match status" value="1"/>
</dbReference>
<keyword evidence="6" id="KW-1185">Reference proteome</keyword>
<dbReference type="InterPro" id="IPR002035">
    <property type="entry name" value="VWF_A"/>
</dbReference>
<feature type="signal peptide" evidence="2">
    <location>
        <begin position="1"/>
        <end position="25"/>
    </location>
</feature>
<dbReference type="RefSeq" id="WP_085053543.1">
    <property type="nucleotide sequence ID" value="NZ_LNQR01000118.1"/>
</dbReference>
<protein>
    <submittedName>
        <fullName evidence="5">Vault protein inter-alpha-trypsin</fullName>
    </submittedName>
</protein>
<dbReference type="Gene3D" id="3.40.50.410">
    <property type="entry name" value="von Willebrand factor, type A domain"/>
    <property type="match status" value="1"/>
</dbReference>
<name>A0ABR5SCW3_9BACT</name>
<evidence type="ECO:0000313" key="5">
    <source>
        <dbReference type="EMBL" id="KWT78199.1"/>
    </source>
</evidence>
<dbReference type="PROSITE" id="PS50234">
    <property type="entry name" value="VWFA"/>
    <property type="match status" value="1"/>
</dbReference>
<keyword evidence="2" id="KW-0732">Signal</keyword>
<feature type="chain" id="PRO_5045753338" evidence="2">
    <location>
        <begin position="26"/>
        <end position="787"/>
    </location>
</feature>
<dbReference type="InterPro" id="IPR036465">
    <property type="entry name" value="vWFA_dom_sf"/>
</dbReference>
<dbReference type="Pfam" id="PF08487">
    <property type="entry name" value="VIT"/>
    <property type="match status" value="1"/>
</dbReference>
<dbReference type="SMART" id="SM00609">
    <property type="entry name" value="VIT"/>
    <property type="match status" value="1"/>
</dbReference>
<evidence type="ECO:0000259" key="3">
    <source>
        <dbReference type="PROSITE" id="PS50234"/>
    </source>
</evidence>
<organism evidence="5 6">
    <name type="scientific">Candidatus Magnetominusculus xianensis</name>
    <dbReference type="NCBI Taxonomy" id="1748249"/>
    <lineage>
        <taxon>Bacteria</taxon>
        <taxon>Pseudomonadati</taxon>
        <taxon>Nitrospirota</taxon>
        <taxon>Nitrospiria</taxon>
        <taxon>Nitrospirales</taxon>
        <taxon>Nitrospiraceae</taxon>
        <taxon>Candidatus Magnetominusculus</taxon>
    </lineage>
</organism>
<dbReference type="PROSITE" id="PS51468">
    <property type="entry name" value="VIT"/>
    <property type="match status" value="1"/>
</dbReference>
<feature type="region of interest" description="Disordered" evidence="1">
    <location>
        <begin position="652"/>
        <end position="677"/>
    </location>
</feature>
<evidence type="ECO:0000313" key="6">
    <source>
        <dbReference type="Proteomes" id="UP000060487"/>
    </source>
</evidence>
<feature type="compositionally biased region" description="Low complexity" evidence="1">
    <location>
        <begin position="652"/>
        <end position="666"/>
    </location>
</feature>
<sequence length="787" mass="84997">MKGNKRIIAWVMFVAVMFVASVAAAEESSDKTLSPYFFVRGQDDGIDRVALKSTRVDANIAGVIADVTVEQVYKNEGTKAIEAIYVFPASTRAAVHAMKMTIGERVITAGIKRRDEARKDYEKAKEEGKSASLLEQQRPNVFQMNVANILPGDVIKIELKYTELITPTDGVYEFVYPTVVGPRYSNALKADSAPSEQWVENPYLRKGEGALSTLDISVRLSSPLPITELTTPSHKTNVSYSGAALADVHLDNKESRGGVRDFILKYRLSGKSIGSGLMLYDDGADKYFLMMVEPQKDVKINQIPPRQYMFIVDVSGSMNGFPLEISKKLVKDLIGSLRPTDTFNVLLFAGGSSVMSEKALPAIPDNIQKALTLIDRQKGGGGTELLPAIKHAFSMLSQDSSVSNTVVIATDGYVTVEKEVFELIRNNLGNTNIFTFGIGTSVNRYLLEGMARVGKGEPFVITKPEEAPVMADKFRKMIDSPVLTRIGVDFGQLKTKDIEPEHVPDVMSNRPIAVFGKYSGEPEGTVVIKGQTGGGPVTQKIDIGKVKPQKVNSALKYLWARDRIARLADYNRLGQDSAIVKEVTELGLKYSLLTDYTSFVAVDTEVRLKDGKAVTVKQPLPLPEGVSDYAVGANTFGASAGRADALRAMPMPTLPSSPASPASQAETKAKKAHEQEAAADALKKVEAPSVVELTKLVTASEINRSAVEAAIKTAMPALNTAAITNKLKGTSVIKITIGQDGKVTKAERINGSIVNVESLLVVLKQTVFPQTQGGAAITVTLTISDGT</sequence>
<dbReference type="InterPro" id="IPR013694">
    <property type="entry name" value="VIT"/>
</dbReference>
<dbReference type="SMART" id="SM00327">
    <property type="entry name" value="VWA"/>
    <property type="match status" value="1"/>
</dbReference>
<feature type="compositionally biased region" description="Basic and acidic residues" evidence="1">
    <location>
        <begin position="667"/>
        <end position="677"/>
    </location>
</feature>